<dbReference type="InterPro" id="IPR013424">
    <property type="entry name" value="Ice-binding_C"/>
</dbReference>
<evidence type="ECO:0000313" key="3">
    <source>
        <dbReference type="Proteomes" id="UP000238762"/>
    </source>
</evidence>
<keyword evidence="1" id="KW-0732">Signal</keyword>
<feature type="chain" id="PRO_5015785664" description="PEP-CTERM sorting domain-containing protein" evidence="1">
    <location>
        <begin position="28"/>
        <end position="229"/>
    </location>
</feature>
<gene>
    <name evidence="2" type="ORF">C7B64_03295</name>
</gene>
<evidence type="ECO:0000256" key="1">
    <source>
        <dbReference type="SAM" id="SignalP"/>
    </source>
</evidence>
<comment type="caution">
    <text evidence="2">The sequence shown here is derived from an EMBL/GenBank/DDBJ whole genome shotgun (WGS) entry which is preliminary data.</text>
</comment>
<dbReference type="AlphaFoldDB" id="A0A2T1C8J4"/>
<evidence type="ECO:0000313" key="2">
    <source>
        <dbReference type="EMBL" id="PSB04590.1"/>
    </source>
</evidence>
<proteinExistence type="predicted"/>
<protein>
    <recommendedName>
        <fullName evidence="4">PEP-CTERM sorting domain-containing protein</fullName>
    </recommendedName>
</protein>
<keyword evidence="3" id="KW-1185">Reference proteome</keyword>
<dbReference type="RefSeq" id="WP_106287223.1">
    <property type="nucleotide sequence ID" value="NZ_CAWNTC010000177.1"/>
</dbReference>
<sequence length="229" mass="24354">MTLTNAIAKPFFATLFLTLGLSSNAQAAIFTFTRSADFFDTLDTAPRLTETFEGVPSDTIISPGTTLNGITYQSFNGTLAGRIDGNFNRFGNGSLAAERDGDLATIDFFNAGESFSISFAQPVYAVGIFFNASPTFNNSDFYIETSVGIAITGGDISNYDIDTFFFAGLVSDTPFTTATIGSQSSGSSYNVDNLTYATSAESVPEPATILGSLIVGSIIATKNQRQKRR</sequence>
<reference evidence="2 3" key="2">
    <citation type="submission" date="2018-03" db="EMBL/GenBank/DDBJ databases">
        <title>The ancient ancestry and fast evolution of plastids.</title>
        <authorList>
            <person name="Moore K.R."/>
            <person name="Magnabosco C."/>
            <person name="Momper L."/>
            <person name="Gold D.A."/>
            <person name="Bosak T."/>
            <person name="Fournier G.P."/>
        </authorList>
    </citation>
    <scope>NUCLEOTIDE SEQUENCE [LARGE SCALE GENOMIC DNA]</scope>
    <source>
        <strain evidence="2 3">CCAP 1448/3</strain>
    </source>
</reference>
<dbReference type="Proteomes" id="UP000238762">
    <property type="component" value="Unassembled WGS sequence"/>
</dbReference>
<evidence type="ECO:0008006" key="4">
    <source>
        <dbReference type="Google" id="ProtNLM"/>
    </source>
</evidence>
<accession>A0A2T1C8J4</accession>
<dbReference type="NCBIfam" id="TIGR02595">
    <property type="entry name" value="PEP_CTERM"/>
    <property type="match status" value="1"/>
</dbReference>
<feature type="signal peptide" evidence="1">
    <location>
        <begin position="1"/>
        <end position="27"/>
    </location>
</feature>
<dbReference type="EMBL" id="PVWJ01000010">
    <property type="protein sequence ID" value="PSB04590.1"/>
    <property type="molecule type" value="Genomic_DNA"/>
</dbReference>
<reference evidence="2 3" key="1">
    <citation type="submission" date="2018-02" db="EMBL/GenBank/DDBJ databases">
        <authorList>
            <person name="Cohen D.B."/>
            <person name="Kent A.D."/>
        </authorList>
    </citation>
    <scope>NUCLEOTIDE SEQUENCE [LARGE SCALE GENOMIC DNA]</scope>
    <source>
        <strain evidence="2 3">CCAP 1448/3</strain>
    </source>
</reference>
<organism evidence="2 3">
    <name type="scientific">Merismopedia glauca CCAP 1448/3</name>
    <dbReference type="NCBI Taxonomy" id="1296344"/>
    <lineage>
        <taxon>Bacteria</taxon>
        <taxon>Bacillati</taxon>
        <taxon>Cyanobacteriota</taxon>
        <taxon>Cyanophyceae</taxon>
        <taxon>Synechococcales</taxon>
        <taxon>Merismopediaceae</taxon>
        <taxon>Merismopedia</taxon>
    </lineage>
</organism>
<name>A0A2T1C8J4_9CYAN</name>